<accession>A0A1I1JWU1</accession>
<gene>
    <name evidence="2" type="ORF">SAMN02745724_01880</name>
</gene>
<sequence length="386" mass="44544">MSESKKQLGTADVLYGRFHDLLLGHNFAQLQLGYIHTLDLDYGEKLPSRTLLEVEEKAQKNRNKEDTQKLKYMAQVNSQLHHEIEEQINTYLEDIDYIYTDIINIQDNIPAILDILAVTSASVGRIDPLVNDLLWLSDDIVKLINLPQYRKDKDPKKAIKVESPSLALRYLGLENLKSVVPTFSLKQWAPYSTMPFRLLKRKLWESGMTTAIAAKTLAQMNDVNPFHAFVLGMFHDVGKIAIVRLYLRTFETLWQNKTKDSRDNKEKELHSALVELSPDPLCLRNLMVEHSAALSCQIIKKMSFKYLPIQHSMEQIANKITFSKMDDLAKVVAKAQCYSQYKKLKEHNLVESDEVKIWFKIYNFQVAELKILASTSLHNLQLKIEH</sequence>
<feature type="domain" description="HDOD" evidence="1">
    <location>
        <begin position="102"/>
        <end position="308"/>
    </location>
</feature>
<dbReference type="OrthoDB" id="6233174at2"/>
<organism evidence="2 3">
    <name type="scientific">Pseudoalteromonas denitrificans DSM 6059</name>
    <dbReference type="NCBI Taxonomy" id="1123010"/>
    <lineage>
        <taxon>Bacteria</taxon>
        <taxon>Pseudomonadati</taxon>
        <taxon>Pseudomonadota</taxon>
        <taxon>Gammaproteobacteria</taxon>
        <taxon>Alteromonadales</taxon>
        <taxon>Pseudoalteromonadaceae</taxon>
        <taxon>Pseudoalteromonas</taxon>
    </lineage>
</organism>
<evidence type="ECO:0000259" key="1">
    <source>
        <dbReference type="PROSITE" id="PS51833"/>
    </source>
</evidence>
<dbReference type="AlphaFoldDB" id="A0A1I1JWU1"/>
<name>A0A1I1JWU1_9GAMM</name>
<keyword evidence="3" id="KW-1185">Reference proteome</keyword>
<dbReference type="PANTHER" id="PTHR33525:SF4">
    <property type="entry name" value="CYCLIC DI-GMP PHOSPHODIESTERASE CDGJ"/>
    <property type="match status" value="1"/>
</dbReference>
<dbReference type="RefSeq" id="WP_091983085.1">
    <property type="nucleotide sequence ID" value="NZ_FOLO01000011.1"/>
</dbReference>
<reference evidence="2 3" key="1">
    <citation type="submission" date="2016-10" db="EMBL/GenBank/DDBJ databases">
        <authorList>
            <person name="de Groot N.N."/>
        </authorList>
    </citation>
    <scope>NUCLEOTIDE SEQUENCE [LARGE SCALE GENOMIC DNA]</scope>
    <source>
        <strain evidence="2 3">DSM 6059</strain>
    </source>
</reference>
<dbReference type="PANTHER" id="PTHR33525">
    <property type="match status" value="1"/>
</dbReference>
<evidence type="ECO:0000313" key="3">
    <source>
        <dbReference type="Proteomes" id="UP000198862"/>
    </source>
</evidence>
<dbReference type="PROSITE" id="PS51833">
    <property type="entry name" value="HDOD"/>
    <property type="match status" value="1"/>
</dbReference>
<dbReference type="Pfam" id="PF08668">
    <property type="entry name" value="HDOD"/>
    <property type="match status" value="1"/>
</dbReference>
<dbReference type="InterPro" id="IPR052340">
    <property type="entry name" value="RNase_Y/CdgJ"/>
</dbReference>
<protein>
    <submittedName>
        <fullName evidence="2">HDOD domain-containing protein</fullName>
    </submittedName>
</protein>
<proteinExistence type="predicted"/>
<dbReference type="InterPro" id="IPR013976">
    <property type="entry name" value="HDOD"/>
</dbReference>
<evidence type="ECO:0000313" key="2">
    <source>
        <dbReference type="EMBL" id="SFC52976.1"/>
    </source>
</evidence>
<dbReference type="Proteomes" id="UP000198862">
    <property type="component" value="Unassembled WGS sequence"/>
</dbReference>
<dbReference type="STRING" id="1123010.SAMN02745724_01880"/>
<dbReference type="Gene3D" id="1.10.3210.10">
    <property type="entry name" value="Hypothetical protein af1432"/>
    <property type="match status" value="1"/>
</dbReference>
<dbReference type="SUPFAM" id="SSF109604">
    <property type="entry name" value="HD-domain/PDEase-like"/>
    <property type="match status" value="1"/>
</dbReference>
<dbReference type="EMBL" id="FOLO01000011">
    <property type="protein sequence ID" value="SFC52976.1"/>
    <property type="molecule type" value="Genomic_DNA"/>
</dbReference>